<feature type="transmembrane region" description="Helical" evidence="1">
    <location>
        <begin position="453"/>
        <end position="476"/>
    </location>
</feature>
<feature type="domain" description="Dynamin N-terminal" evidence="2">
    <location>
        <begin position="54"/>
        <end position="99"/>
    </location>
</feature>
<keyword evidence="1" id="KW-0812">Transmembrane</keyword>
<feature type="transmembrane region" description="Helical" evidence="1">
    <location>
        <begin position="482"/>
        <end position="498"/>
    </location>
</feature>
<protein>
    <recommendedName>
        <fullName evidence="2">Dynamin N-terminal domain-containing protein</fullName>
    </recommendedName>
</protein>
<keyword evidence="1" id="KW-0472">Membrane</keyword>
<organism evidence="3 4">
    <name type="scientific">Candidatus Brocadia carolinensis</name>
    <dbReference type="NCBI Taxonomy" id="1004156"/>
    <lineage>
        <taxon>Bacteria</taxon>
        <taxon>Pseudomonadati</taxon>
        <taxon>Planctomycetota</taxon>
        <taxon>Candidatus Brocadiia</taxon>
        <taxon>Candidatus Brocadiales</taxon>
        <taxon>Candidatus Brocadiaceae</taxon>
        <taxon>Candidatus Brocadia</taxon>
    </lineage>
</organism>
<reference evidence="3 4" key="1">
    <citation type="journal article" date="2017" name="Water Res.">
        <title>Discovery and metagenomic analysis of an anammox bacterial enrichment related to Candidatus "Brocadia caroliniensis" in a full-scale glycerol-fed nitritation-denitritation separate centrate treatment process.</title>
        <authorList>
            <person name="Park H."/>
            <person name="Brotto A.C."/>
            <person name="van Loosdrecht M.C."/>
            <person name="Chandran K."/>
        </authorList>
    </citation>
    <scope>NUCLEOTIDE SEQUENCE [LARGE SCALE GENOMIC DNA]</scope>
    <source>
        <strain evidence="3">26THWARD</strain>
    </source>
</reference>
<comment type="caution">
    <text evidence="3">The sequence shown here is derived from an EMBL/GenBank/DDBJ whole genome shotgun (WGS) entry which is preliminary data.</text>
</comment>
<dbReference type="InterPro" id="IPR045063">
    <property type="entry name" value="Dynamin_N"/>
</dbReference>
<dbReference type="PANTHER" id="PTHR43681:SF1">
    <property type="entry name" value="SARCALUMENIN"/>
    <property type="match status" value="1"/>
</dbReference>
<proteinExistence type="predicted"/>
<dbReference type="SUPFAM" id="SSF52540">
    <property type="entry name" value="P-loop containing nucleoside triphosphate hydrolases"/>
    <property type="match status" value="1"/>
</dbReference>
<evidence type="ECO:0000259" key="2">
    <source>
        <dbReference type="Pfam" id="PF00350"/>
    </source>
</evidence>
<evidence type="ECO:0000313" key="3">
    <source>
        <dbReference type="EMBL" id="OOP57800.1"/>
    </source>
</evidence>
<dbReference type="AlphaFoldDB" id="A0A1V4AXD9"/>
<gene>
    <name evidence="3" type="ORF">AYP45_01320</name>
</gene>
<dbReference type="Gene3D" id="3.40.50.300">
    <property type="entry name" value="P-loop containing nucleotide triphosphate hydrolases"/>
    <property type="match status" value="1"/>
</dbReference>
<evidence type="ECO:0000313" key="4">
    <source>
        <dbReference type="Proteomes" id="UP000189681"/>
    </source>
</evidence>
<sequence>MLTITAKAKHRDIFPEVVNLLDNSKKFFERIGATDMEKKVVEMRTQLEEPFYLLVAGEYNSGKSSFINAMCGEHVLQDGPTPTTNRITLLTYGEKVEVREVGDHLCQATYPMESLKNVTLVDTPGTNSIIVEHAALTESFVHRAELVLFITSSDHPFTESERQFLQFLKGKWGRKVLFILNKIDLKSPEELNEIVSFLEKNCYRLLGFEPKILQVSAKDAYKAKVENDMLLLEKSKIKEVEAFVFDKLDLDTKIDFKLVSPLKYLHNVFQDLHQNLSEKVNKCNTDIKSIERFETRLKNKKQDMQEYTLKYRDEIKLVFSRLKEKLDNFLNSYVTMRSVVLSKVGREKISERFKREVYGLLNPQTDLERIIDDMVDYVSRNNRSLWDLARDHIEKEVGYDRRAGGIVEGHTERHYDDRRHEIEIALKARSKEFRELDIEREAEKLNSSVQAGFISFLLTEAFAIGVGVGATIVVSWLIPPQVTIGIAVALAFIGLAIFPQRRKSFRNEFIKRTDAICERFVEFMKFEINKAIDRVIEDISNNISSYRDLRWTEREETVRQVSEVNTLLENVKNLMRKSGLS</sequence>
<dbReference type="EMBL" id="AYTS01000013">
    <property type="protein sequence ID" value="OOP57800.1"/>
    <property type="molecule type" value="Genomic_DNA"/>
</dbReference>
<dbReference type="STRING" id="1004156.AYP45_01320"/>
<accession>A0A1V4AXD9</accession>
<dbReference type="Proteomes" id="UP000189681">
    <property type="component" value="Unassembled WGS sequence"/>
</dbReference>
<dbReference type="InterPro" id="IPR051943">
    <property type="entry name" value="TRAFAC_Dynamin-like_GTPase"/>
</dbReference>
<dbReference type="CDD" id="cd09912">
    <property type="entry name" value="DLP_2"/>
    <property type="match status" value="1"/>
</dbReference>
<dbReference type="Pfam" id="PF00350">
    <property type="entry name" value="Dynamin_N"/>
    <property type="match status" value="2"/>
</dbReference>
<feature type="domain" description="Dynamin N-terminal" evidence="2">
    <location>
        <begin position="111"/>
        <end position="183"/>
    </location>
</feature>
<dbReference type="PANTHER" id="PTHR43681">
    <property type="entry name" value="TRANSMEMBRANE GTPASE FZO"/>
    <property type="match status" value="1"/>
</dbReference>
<evidence type="ECO:0000256" key="1">
    <source>
        <dbReference type="SAM" id="Phobius"/>
    </source>
</evidence>
<keyword evidence="1" id="KW-1133">Transmembrane helix</keyword>
<name>A0A1V4AXD9_9BACT</name>
<dbReference type="InterPro" id="IPR027417">
    <property type="entry name" value="P-loop_NTPase"/>
</dbReference>